<feature type="region of interest" description="Disordered" evidence="1">
    <location>
        <begin position="288"/>
        <end position="322"/>
    </location>
</feature>
<dbReference type="Proteomes" id="UP000536720">
    <property type="component" value="Unassembled WGS sequence"/>
</dbReference>
<sequence>MININVTWSSVVVAVCLLTGCAPYQKSRVLEADERLLTYSTRVDGYGHKTEVLCPEPSPDALKTLAGSLSAEKADVAALAAAFQESGASIGLRTHSIQLLRDQLYSICQAYGNSGITPSAYRMMLTRNQRNTVALMAIEQLTGVVRSPSVTLSGSATADRAGAVLELTTQLNAANAKYKGMDPATDEAKQLKASIDSIEAALKEARKSLVTTSGSSASTLASTSEINKDVMAVVAASVEKIAGSVIGVDDQFYLCLDLYESIGEARVPAVLRARCSAVFARDLSEGVKSLGRSDTHGQSSQPDAGGVVDTTPPPTLGDNSRVARTVTLPSGAQLFIYDDKSMAVMRKLEPGESSEKAMAADSKGLQKAIEELRRGAM</sequence>
<protein>
    <submittedName>
        <fullName evidence="2">Uncharacterized protein</fullName>
    </submittedName>
</protein>
<evidence type="ECO:0000313" key="2">
    <source>
        <dbReference type="EMBL" id="NUT90128.1"/>
    </source>
</evidence>
<reference evidence="2 3" key="1">
    <citation type="journal article" date="2020" name="Front. Plant Sci.">
        <title>Isolation of Rhizosphere Bacteria That Improve Quality and Water Stress Tolerance in Greenhouse Ornamentals.</title>
        <authorList>
            <person name="Nordstedt N.P."/>
            <person name="Jones M.L."/>
        </authorList>
    </citation>
    <scope>NUCLEOTIDE SEQUENCE [LARGE SCALE GENOMIC DNA]</scope>
    <source>
        <strain evidence="2 3">C7D2</strain>
    </source>
</reference>
<evidence type="ECO:0000313" key="3">
    <source>
        <dbReference type="Proteomes" id="UP000536720"/>
    </source>
</evidence>
<dbReference type="RefSeq" id="WP_175364174.1">
    <property type="nucleotide sequence ID" value="NZ_JABFMR010000050.1"/>
</dbReference>
<name>A0A7Y5ZDH7_9PSED</name>
<dbReference type="EMBL" id="JABFMR010000050">
    <property type="protein sequence ID" value="NUT90128.1"/>
    <property type="molecule type" value="Genomic_DNA"/>
</dbReference>
<comment type="caution">
    <text evidence="2">The sequence shown here is derived from an EMBL/GenBank/DDBJ whole genome shotgun (WGS) entry which is preliminary data.</text>
</comment>
<dbReference type="AlphaFoldDB" id="A0A7Y5ZDH7"/>
<gene>
    <name evidence="2" type="ORF">HNO91_27215</name>
</gene>
<evidence type="ECO:0000256" key="1">
    <source>
        <dbReference type="SAM" id="MobiDB-lite"/>
    </source>
</evidence>
<accession>A0A7Y5ZDH7</accession>
<proteinExistence type="predicted"/>
<organism evidence="2 3">
    <name type="scientific">Pseudomonas corrugata</name>
    <dbReference type="NCBI Taxonomy" id="47879"/>
    <lineage>
        <taxon>Bacteria</taxon>
        <taxon>Pseudomonadati</taxon>
        <taxon>Pseudomonadota</taxon>
        <taxon>Gammaproteobacteria</taxon>
        <taxon>Pseudomonadales</taxon>
        <taxon>Pseudomonadaceae</taxon>
        <taxon>Pseudomonas</taxon>
    </lineage>
</organism>